<feature type="region of interest" description="Disordered" evidence="1">
    <location>
        <begin position="134"/>
        <end position="154"/>
    </location>
</feature>
<protein>
    <submittedName>
        <fullName evidence="3">Uncharacterized protein</fullName>
    </submittedName>
</protein>
<keyword evidence="2" id="KW-0472">Membrane</keyword>
<keyword evidence="2" id="KW-1133">Transmembrane helix</keyword>
<organism evidence="3">
    <name type="scientific">viral metagenome</name>
    <dbReference type="NCBI Taxonomy" id="1070528"/>
    <lineage>
        <taxon>unclassified sequences</taxon>
        <taxon>metagenomes</taxon>
        <taxon>organismal metagenomes</taxon>
    </lineage>
</organism>
<proteinExistence type="predicted"/>
<name>A0A6C0F4Z4_9ZZZZ</name>
<evidence type="ECO:0000313" key="3">
    <source>
        <dbReference type="EMBL" id="QHT35649.1"/>
    </source>
</evidence>
<dbReference type="EMBL" id="MN739025">
    <property type="protein sequence ID" value="QHT35649.1"/>
    <property type="molecule type" value="Genomic_DNA"/>
</dbReference>
<sequence length="154" mass="18430">MIPEWKDLRKKAKKVKVLDEAYFALANEYVDLKSKFECADMLETFMLWFDMLLYPIYVVVQLYMLDMSPMYIMALIKTYKIWVDWFRLREIEKKVDSWKTTIRSLGGPWISSNDPDLHVFVYADGMERIKYSRVAPRPSRKTEKTSPKVERPVQ</sequence>
<reference evidence="3" key="1">
    <citation type="journal article" date="2020" name="Nature">
        <title>Giant virus diversity and host interactions through global metagenomics.</title>
        <authorList>
            <person name="Schulz F."/>
            <person name="Roux S."/>
            <person name="Paez-Espino D."/>
            <person name="Jungbluth S."/>
            <person name="Walsh D.A."/>
            <person name="Denef V.J."/>
            <person name="McMahon K.D."/>
            <person name="Konstantinidis K.T."/>
            <person name="Eloe-Fadrosh E.A."/>
            <person name="Kyrpides N.C."/>
            <person name="Woyke T."/>
        </authorList>
    </citation>
    <scope>NUCLEOTIDE SEQUENCE</scope>
    <source>
        <strain evidence="3">GVMAG-M-3300009181-41</strain>
    </source>
</reference>
<evidence type="ECO:0000256" key="2">
    <source>
        <dbReference type="SAM" id="Phobius"/>
    </source>
</evidence>
<feature type="transmembrane region" description="Helical" evidence="2">
    <location>
        <begin position="45"/>
        <end position="65"/>
    </location>
</feature>
<dbReference type="AlphaFoldDB" id="A0A6C0F4Z4"/>
<keyword evidence="2" id="KW-0812">Transmembrane</keyword>
<feature type="compositionally biased region" description="Basic and acidic residues" evidence="1">
    <location>
        <begin position="140"/>
        <end position="154"/>
    </location>
</feature>
<accession>A0A6C0F4Z4</accession>
<evidence type="ECO:0000256" key="1">
    <source>
        <dbReference type="SAM" id="MobiDB-lite"/>
    </source>
</evidence>